<protein>
    <submittedName>
        <fullName evidence="2">Uncharacterized protein</fullName>
    </submittedName>
</protein>
<feature type="signal peptide" evidence="1">
    <location>
        <begin position="1"/>
        <end position="20"/>
    </location>
</feature>
<dbReference type="Proteomes" id="UP001523369">
    <property type="component" value="Unassembled WGS sequence"/>
</dbReference>
<dbReference type="PROSITE" id="PS51257">
    <property type="entry name" value="PROKAR_LIPOPROTEIN"/>
    <property type="match status" value="1"/>
</dbReference>
<reference evidence="2 3" key="1">
    <citation type="submission" date="2022-06" db="EMBL/GenBank/DDBJ databases">
        <title>New Species of the Genus Actinoplanes, ActinopZanes ferrugineus.</title>
        <authorList>
            <person name="Ding P."/>
        </authorList>
    </citation>
    <scope>NUCLEOTIDE SEQUENCE [LARGE SCALE GENOMIC DNA]</scope>
    <source>
        <strain evidence="2 3">TRM88003</strain>
    </source>
</reference>
<name>A0ABT1E0X6_9ACTN</name>
<dbReference type="EMBL" id="JAMYJR010000051">
    <property type="protein sequence ID" value="MCO8276800.1"/>
    <property type="molecule type" value="Genomic_DNA"/>
</dbReference>
<evidence type="ECO:0000313" key="2">
    <source>
        <dbReference type="EMBL" id="MCO8276800.1"/>
    </source>
</evidence>
<comment type="caution">
    <text evidence="2">The sequence shown here is derived from an EMBL/GenBank/DDBJ whole genome shotgun (WGS) entry which is preliminary data.</text>
</comment>
<keyword evidence="3" id="KW-1185">Reference proteome</keyword>
<evidence type="ECO:0000256" key="1">
    <source>
        <dbReference type="SAM" id="SignalP"/>
    </source>
</evidence>
<feature type="chain" id="PRO_5046270274" evidence="1">
    <location>
        <begin position="21"/>
        <end position="83"/>
    </location>
</feature>
<gene>
    <name evidence="2" type="ORF">M1L60_40095</name>
</gene>
<proteinExistence type="predicted"/>
<accession>A0ABT1E0X6</accession>
<evidence type="ECO:0000313" key="3">
    <source>
        <dbReference type="Proteomes" id="UP001523369"/>
    </source>
</evidence>
<sequence length="83" mass="8548">MGRRLWWVAAAALLAGCANAPVAAPPVDELQLLRERAEVVLANYDKAVGDAGLVVLPGGETAVAGTLEPRNEQLKTAGGSPWG</sequence>
<organism evidence="2 3">
    <name type="scientific">Paractinoplanes aksuensis</name>
    <dbReference type="NCBI Taxonomy" id="2939490"/>
    <lineage>
        <taxon>Bacteria</taxon>
        <taxon>Bacillati</taxon>
        <taxon>Actinomycetota</taxon>
        <taxon>Actinomycetes</taxon>
        <taxon>Micromonosporales</taxon>
        <taxon>Micromonosporaceae</taxon>
        <taxon>Paractinoplanes</taxon>
    </lineage>
</organism>
<dbReference type="RefSeq" id="WP_253242825.1">
    <property type="nucleotide sequence ID" value="NZ_JAMYJR010000051.1"/>
</dbReference>
<keyword evidence="1" id="KW-0732">Signal</keyword>